<dbReference type="SUPFAM" id="SSF54897">
    <property type="entry name" value="Protease propeptides/inhibitors"/>
    <property type="match status" value="1"/>
</dbReference>
<sequence length="72" mass="8210">MRGRRRSETVTEVVWGDQRSELLAKLFEVGTYTKKSSLAIVDGFAVEITDDQAEVLRSVKEVRLVEKNQELV</sequence>
<dbReference type="PANTHER" id="PTHR37379">
    <property type="entry name" value="OS01G0220500 PROTEIN"/>
    <property type="match status" value="1"/>
</dbReference>
<dbReference type="Proteomes" id="UP001180020">
    <property type="component" value="Unassembled WGS sequence"/>
</dbReference>
<dbReference type="InterPro" id="IPR010259">
    <property type="entry name" value="S8pro/Inhibitor_I9"/>
</dbReference>
<dbReference type="Pfam" id="PF05922">
    <property type="entry name" value="Inhibitor_I9"/>
    <property type="match status" value="1"/>
</dbReference>
<reference evidence="2" key="1">
    <citation type="journal article" date="2023" name="Nat. Commun.">
        <title>Diploid and tetraploid genomes of Acorus and the evolution of monocots.</title>
        <authorList>
            <person name="Ma L."/>
            <person name="Liu K.W."/>
            <person name="Li Z."/>
            <person name="Hsiao Y.Y."/>
            <person name="Qi Y."/>
            <person name="Fu T."/>
            <person name="Tang G.D."/>
            <person name="Zhang D."/>
            <person name="Sun W.H."/>
            <person name="Liu D.K."/>
            <person name="Li Y."/>
            <person name="Chen G.Z."/>
            <person name="Liu X.D."/>
            <person name="Liao X.Y."/>
            <person name="Jiang Y.T."/>
            <person name="Yu X."/>
            <person name="Hao Y."/>
            <person name="Huang J."/>
            <person name="Zhao X.W."/>
            <person name="Ke S."/>
            <person name="Chen Y.Y."/>
            <person name="Wu W.L."/>
            <person name="Hsu J.L."/>
            <person name="Lin Y.F."/>
            <person name="Huang M.D."/>
            <person name="Li C.Y."/>
            <person name="Huang L."/>
            <person name="Wang Z.W."/>
            <person name="Zhao X."/>
            <person name="Zhong W.Y."/>
            <person name="Peng D.H."/>
            <person name="Ahmad S."/>
            <person name="Lan S."/>
            <person name="Zhang J.S."/>
            <person name="Tsai W.C."/>
            <person name="Van de Peer Y."/>
            <person name="Liu Z.J."/>
        </authorList>
    </citation>
    <scope>NUCLEOTIDE SEQUENCE</scope>
    <source>
        <strain evidence="2">CP</strain>
    </source>
</reference>
<name>A0AAV9FL53_ACOCL</name>
<comment type="caution">
    <text evidence="2">The sequence shown here is derived from an EMBL/GenBank/DDBJ whole genome shotgun (WGS) entry which is preliminary data.</text>
</comment>
<keyword evidence="3" id="KW-1185">Reference proteome</keyword>
<organism evidence="2 3">
    <name type="scientific">Acorus calamus</name>
    <name type="common">Sweet flag</name>
    <dbReference type="NCBI Taxonomy" id="4465"/>
    <lineage>
        <taxon>Eukaryota</taxon>
        <taxon>Viridiplantae</taxon>
        <taxon>Streptophyta</taxon>
        <taxon>Embryophyta</taxon>
        <taxon>Tracheophyta</taxon>
        <taxon>Spermatophyta</taxon>
        <taxon>Magnoliopsida</taxon>
        <taxon>Liliopsida</taxon>
        <taxon>Acoraceae</taxon>
        <taxon>Acorus</taxon>
    </lineage>
</organism>
<accession>A0AAV9FL53</accession>
<gene>
    <name evidence="2" type="ORF">QJS10_CPA01g02172</name>
</gene>
<evidence type="ECO:0000259" key="1">
    <source>
        <dbReference type="Pfam" id="PF05922"/>
    </source>
</evidence>
<protein>
    <recommendedName>
        <fullName evidence="1">Inhibitor I9 domain-containing protein</fullName>
    </recommendedName>
</protein>
<feature type="domain" description="Inhibitor I9" evidence="1">
    <location>
        <begin position="40"/>
        <end position="70"/>
    </location>
</feature>
<evidence type="ECO:0000313" key="2">
    <source>
        <dbReference type="EMBL" id="KAK1326668.1"/>
    </source>
</evidence>
<reference evidence="2" key="2">
    <citation type="submission" date="2023-06" db="EMBL/GenBank/DDBJ databases">
        <authorList>
            <person name="Ma L."/>
            <person name="Liu K.-W."/>
            <person name="Li Z."/>
            <person name="Hsiao Y.-Y."/>
            <person name="Qi Y."/>
            <person name="Fu T."/>
            <person name="Tang G."/>
            <person name="Zhang D."/>
            <person name="Sun W.-H."/>
            <person name="Liu D.-K."/>
            <person name="Li Y."/>
            <person name="Chen G.-Z."/>
            <person name="Liu X.-D."/>
            <person name="Liao X.-Y."/>
            <person name="Jiang Y.-T."/>
            <person name="Yu X."/>
            <person name="Hao Y."/>
            <person name="Huang J."/>
            <person name="Zhao X.-W."/>
            <person name="Ke S."/>
            <person name="Chen Y.-Y."/>
            <person name="Wu W.-L."/>
            <person name="Hsu J.-L."/>
            <person name="Lin Y.-F."/>
            <person name="Huang M.-D."/>
            <person name="Li C.-Y."/>
            <person name="Huang L."/>
            <person name="Wang Z.-W."/>
            <person name="Zhao X."/>
            <person name="Zhong W.-Y."/>
            <person name="Peng D.-H."/>
            <person name="Ahmad S."/>
            <person name="Lan S."/>
            <person name="Zhang J.-S."/>
            <person name="Tsai W.-C."/>
            <person name="Van De Peer Y."/>
            <person name="Liu Z.-J."/>
        </authorList>
    </citation>
    <scope>NUCLEOTIDE SEQUENCE</scope>
    <source>
        <strain evidence="2">CP</strain>
        <tissue evidence="2">Leaves</tissue>
    </source>
</reference>
<dbReference type="PANTHER" id="PTHR37379:SF1">
    <property type="entry name" value="OS01G0220500 PROTEIN"/>
    <property type="match status" value="1"/>
</dbReference>
<dbReference type="AlphaFoldDB" id="A0AAV9FL53"/>
<evidence type="ECO:0000313" key="3">
    <source>
        <dbReference type="Proteomes" id="UP001180020"/>
    </source>
</evidence>
<dbReference type="EMBL" id="JAUJYO010000001">
    <property type="protein sequence ID" value="KAK1326668.1"/>
    <property type="molecule type" value="Genomic_DNA"/>
</dbReference>
<proteinExistence type="predicted"/>